<comment type="caution">
    <text evidence="1">The sequence shown here is derived from an EMBL/GenBank/DDBJ whole genome shotgun (WGS) entry which is preliminary data.</text>
</comment>
<evidence type="ECO:0000313" key="2">
    <source>
        <dbReference type="Proteomes" id="UP000616151"/>
    </source>
</evidence>
<gene>
    <name evidence="1" type="ORF">JHL16_05885</name>
</gene>
<evidence type="ECO:0000313" key="1">
    <source>
        <dbReference type="EMBL" id="MBK1865874.1"/>
    </source>
</evidence>
<name>A0ACC5QZX6_9HYPH</name>
<dbReference type="Proteomes" id="UP000616151">
    <property type="component" value="Unassembled WGS sequence"/>
</dbReference>
<organism evidence="1 2">
    <name type="scientific">Taklimakanibacter albus</name>
    <dbReference type="NCBI Taxonomy" id="2800327"/>
    <lineage>
        <taxon>Bacteria</taxon>
        <taxon>Pseudomonadati</taxon>
        <taxon>Pseudomonadota</taxon>
        <taxon>Alphaproteobacteria</taxon>
        <taxon>Hyphomicrobiales</taxon>
        <taxon>Aestuariivirgaceae</taxon>
        <taxon>Taklimakanibacter</taxon>
    </lineage>
</organism>
<protein>
    <submittedName>
        <fullName evidence="1">Hemerythrin domain-containing protein</fullName>
    </submittedName>
</protein>
<accession>A0ACC5QZX6</accession>
<dbReference type="EMBL" id="JAENHL010000006">
    <property type="protein sequence ID" value="MBK1865874.1"/>
    <property type="molecule type" value="Genomic_DNA"/>
</dbReference>
<reference evidence="1" key="1">
    <citation type="submission" date="2021-01" db="EMBL/GenBank/DDBJ databases">
        <authorList>
            <person name="Sun Q."/>
        </authorList>
    </citation>
    <scope>NUCLEOTIDE SEQUENCE</scope>
    <source>
        <strain evidence="1">YIM B02566</strain>
    </source>
</reference>
<proteinExistence type="predicted"/>
<keyword evidence="2" id="KW-1185">Reference proteome</keyword>
<sequence length="134" mass="14838">MGRMHAAKLDLCAALEEIADNLPARVDRFRCLSVASNLVPLLRACHRLEEEAVFPAFAAQRDEAAVIARLKTEHLEDECAAEDLTEMLLAVGHGEAVANPEAFGYMLRAFFEAARRHIAFERDHILAAIRPAES</sequence>